<reference evidence="1" key="1">
    <citation type="journal article" date="2014" name="Front. Microbiol.">
        <title>High frequency of phylogenetically diverse reductive dehalogenase-homologous genes in deep subseafloor sedimentary metagenomes.</title>
        <authorList>
            <person name="Kawai M."/>
            <person name="Futagami T."/>
            <person name="Toyoda A."/>
            <person name="Takaki Y."/>
            <person name="Nishi S."/>
            <person name="Hori S."/>
            <person name="Arai W."/>
            <person name="Tsubouchi T."/>
            <person name="Morono Y."/>
            <person name="Uchiyama I."/>
            <person name="Ito T."/>
            <person name="Fujiyama A."/>
            <person name="Inagaki F."/>
            <person name="Takami H."/>
        </authorList>
    </citation>
    <scope>NUCLEOTIDE SEQUENCE</scope>
    <source>
        <strain evidence="1">Expedition CK06-06</strain>
    </source>
</reference>
<feature type="non-terminal residue" evidence="1">
    <location>
        <position position="123"/>
    </location>
</feature>
<accession>X1I8C2</accession>
<dbReference type="AlphaFoldDB" id="X1I8C2"/>
<evidence type="ECO:0000313" key="1">
    <source>
        <dbReference type="EMBL" id="GAH62359.1"/>
    </source>
</evidence>
<organism evidence="1">
    <name type="scientific">marine sediment metagenome</name>
    <dbReference type="NCBI Taxonomy" id="412755"/>
    <lineage>
        <taxon>unclassified sequences</taxon>
        <taxon>metagenomes</taxon>
        <taxon>ecological metagenomes</taxon>
    </lineage>
</organism>
<dbReference type="EMBL" id="BARU01032908">
    <property type="protein sequence ID" value="GAH62359.1"/>
    <property type="molecule type" value="Genomic_DNA"/>
</dbReference>
<name>X1I8C2_9ZZZZ</name>
<protein>
    <submittedName>
        <fullName evidence="1">Uncharacterized protein</fullName>
    </submittedName>
</protein>
<gene>
    <name evidence="1" type="ORF">S03H2_51831</name>
</gene>
<comment type="caution">
    <text evidence="1">The sequence shown here is derived from an EMBL/GenBank/DDBJ whole genome shotgun (WGS) entry which is preliminary data.</text>
</comment>
<proteinExistence type="predicted"/>
<sequence length="123" mass="14550">MDDSRDEKEGRGITEANSKISDIEIEEWYQNLVEDCRTIIVERGFRARMEVIEGYHELGERIETDVNFKKWSNKRGEAIRQLANDIKLSRATVYFAIQFYNKWPELSNALENFKEGKDKISWV</sequence>